<dbReference type="Gene3D" id="2.40.50.100">
    <property type="match status" value="1"/>
</dbReference>
<feature type="compositionally biased region" description="Gly residues" evidence="2">
    <location>
        <begin position="575"/>
        <end position="643"/>
    </location>
</feature>
<dbReference type="Pfam" id="PF25917">
    <property type="entry name" value="BSH_RND"/>
    <property type="match status" value="1"/>
</dbReference>
<keyword evidence="8" id="KW-1185">Reference proteome</keyword>
<evidence type="ECO:0000259" key="4">
    <source>
        <dbReference type="Pfam" id="PF25917"/>
    </source>
</evidence>
<evidence type="ECO:0000313" key="8">
    <source>
        <dbReference type="Proteomes" id="UP000093309"/>
    </source>
</evidence>
<dbReference type="Pfam" id="PF25989">
    <property type="entry name" value="YknX_C"/>
    <property type="match status" value="1"/>
</dbReference>
<dbReference type="Gene3D" id="2.40.420.20">
    <property type="match status" value="1"/>
</dbReference>
<dbReference type="Pfam" id="PF25954">
    <property type="entry name" value="Beta-barrel_RND_2"/>
    <property type="match status" value="1"/>
</dbReference>
<dbReference type="Gene3D" id="1.10.287.470">
    <property type="entry name" value="Helix hairpin bin"/>
    <property type="match status" value="1"/>
</dbReference>
<dbReference type="GO" id="GO:1990281">
    <property type="term" value="C:efflux pump complex"/>
    <property type="evidence" value="ECO:0007669"/>
    <property type="project" value="TreeGrafter"/>
</dbReference>
<evidence type="ECO:0000256" key="1">
    <source>
        <dbReference type="ARBA" id="ARBA00009477"/>
    </source>
</evidence>
<dbReference type="PANTHER" id="PTHR30469">
    <property type="entry name" value="MULTIDRUG RESISTANCE PROTEIN MDTA"/>
    <property type="match status" value="1"/>
</dbReference>
<dbReference type="STRING" id="512399.A8709_30130"/>
<evidence type="ECO:0000256" key="3">
    <source>
        <dbReference type="SAM" id="SignalP"/>
    </source>
</evidence>
<comment type="similarity">
    <text evidence="1">Belongs to the membrane fusion protein (MFP) (TC 8.A.1) family.</text>
</comment>
<dbReference type="Proteomes" id="UP000093309">
    <property type="component" value="Unassembled WGS sequence"/>
</dbReference>
<dbReference type="InterPro" id="IPR006143">
    <property type="entry name" value="RND_pump_MFP"/>
</dbReference>
<dbReference type="EMBL" id="LYPC01000027">
    <property type="protein sequence ID" value="OCT12113.1"/>
    <property type="molecule type" value="Genomic_DNA"/>
</dbReference>
<proteinExistence type="inferred from homology"/>
<dbReference type="Gene3D" id="2.40.30.170">
    <property type="match status" value="1"/>
</dbReference>
<dbReference type="AlphaFoldDB" id="A0A1C0ZVI0"/>
<dbReference type="InterPro" id="IPR058637">
    <property type="entry name" value="YknX-like_C"/>
</dbReference>
<sequence length="660" mass="66634">MSKYSSLKSTTIIAVFAAITVTVAGCSAPTTAARPGANARSGARQMSVETQVVKMSDIGGGQVFTGSITPAFTTNLSSKVNGRITSLDVSIGDKVKTGQALAHIDTTTLEQSVEQTKSDLAVSQVQYNKVVNDQANSLAVAQKALAVQQAAYEKTINDQKNAVALSQIQLNNAITTQQSTIDAAKQNVSSSQVGFNKAQSDAATAVTVAQTNLNSQLDSLLTSQNNNIAADQLAVQQAVAAFNTAVQSGSGSDAALSKLQTAQLALQQAQQSQYKDTQTAQQSLTSLQNALLTAQSSQAVQVAQEDLNAKLLALANSQASAAAQIDLSRTQLAQAQSSQDITKSSAVAALDQSKQALKSAQSTDAIQVSAAQVQQTQTKLKQLSEQLQDGVLTSPVDGIVSAVLVPVGQNTGQSAVVSISALEPVLATVNVSEASIGKVKTGLAMSVNIPTLSKAFEGTVYAVHPTMDPTSKSYLVDIKLNDSNHELLPGMFAESSLKSEGKQSIVVPADAVLSQPSGNAVFIVKDGKASKVLVKVGVMTSSSFEITSGLKVGDELVVKGQELLSDNVPVVVGQPGQGAGAGAGKGQAGQGQGQGQGGQGKAGGQGGAQGGAQGGQGRAGGQGGGQAGQGGQGRAGGQGGQNGQSGAKPSADAPKAGAGQ</sequence>
<dbReference type="PROSITE" id="PS51257">
    <property type="entry name" value="PROKAR_LIPOPROTEIN"/>
    <property type="match status" value="1"/>
</dbReference>
<reference evidence="8" key="1">
    <citation type="submission" date="2016-05" db="EMBL/GenBank/DDBJ databases">
        <title>Paenibacillus oryzae. sp. nov., isolated from the rice root.</title>
        <authorList>
            <person name="Zhang J."/>
            <person name="Zhang X."/>
        </authorList>
    </citation>
    <scope>NUCLEOTIDE SEQUENCE [LARGE SCALE GENOMIC DNA]</scope>
    <source>
        <strain evidence="8">KCTC13222</strain>
    </source>
</reference>
<dbReference type="InterPro" id="IPR058625">
    <property type="entry name" value="MdtA-like_BSH"/>
</dbReference>
<dbReference type="PANTHER" id="PTHR30469:SF33">
    <property type="entry name" value="SLR1207 PROTEIN"/>
    <property type="match status" value="1"/>
</dbReference>
<evidence type="ECO:0000259" key="5">
    <source>
        <dbReference type="Pfam" id="PF25954"/>
    </source>
</evidence>
<evidence type="ECO:0000256" key="2">
    <source>
        <dbReference type="SAM" id="MobiDB-lite"/>
    </source>
</evidence>
<dbReference type="RefSeq" id="WP_065856102.1">
    <property type="nucleotide sequence ID" value="NZ_LYPC01000027.1"/>
</dbReference>
<gene>
    <name evidence="7" type="ORF">A8709_30130</name>
</gene>
<name>A0A1C0ZVI0_9BACL</name>
<dbReference type="OrthoDB" id="9813047at2"/>
<evidence type="ECO:0000259" key="6">
    <source>
        <dbReference type="Pfam" id="PF25989"/>
    </source>
</evidence>
<evidence type="ECO:0000313" key="7">
    <source>
        <dbReference type="EMBL" id="OCT12113.1"/>
    </source>
</evidence>
<dbReference type="NCBIfam" id="TIGR01730">
    <property type="entry name" value="RND_mfp"/>
    <property type="match status" value="1"/>
</dbReference>
<feature type="region of interest" description="Disordered" evidence="2">
    <location>
        <begin position="575"/>
        <end position="660"/>
    </location>
</feature>
<keyword evidence="3" id="KW-0732">Signal</keyword>
<comment type="caution">
    <text evidence="7">The sequence shown here is derived from an EMBL/GenBank/DDBJ whole genome shotgun (WGS) entry which is preliminary data.</text>
</comment>
<dbReference type="InterPro" id="IPR058792">
    <property type="entry name" value="Beta-barrel_RND_2"/>
</dbReference>
<protein>
    <submittedName>
        <fullName evidence="7">Uncharacterized protein</fullName>
    </submittedName>
</protein>
<feature type="chain" id="PRO_5008649547" evidence="3">
    <location>
        <begin position="33"/>
        <end position="660"/>
    </location>
</feature>
<dbReference type="SUPFAM" id="SSF111369">
    <property type="entry name" value="HlyD-like secretion proteins"/>
    <property type="match status" value="2"/>
</dbReference>
<feature type="domain" description="CusB-like beta-barrel" evidence="5">
    <location>
        <begin position="428"/>
        <end position="500"/>
    </location>
</feature>
<dbReference type="GO" id="GO:0015562">
    <property type="term" value="F:efflux transmembrane transporter activity"/>
    <property type="evidence" value="ECO:0007669"/>
    <property type="project" value="TreeGrafter"/>
</dbReference>
<organism evidence="7 8">
    <name type="scientific">Paenibacillus pectinilyticus</name>
    <dbReference type="NCBI Taxonomy" id="512399"/>
    <lineage>
        <taxon>Bacteria</taxon>
        <taxon>Bacillati</taxon>
        <taxon>Bacillota</taxon>
        <taxon>Bacilli</taxon>
        <taxon>Bacillales</taxon>
        <taxon>Paenibacillaceae</taxon>
        <taxon>Paenibacillus</taxon>
    </lineage>
</organism>
<accession>A0A1C0ZVI0</accession>
<feature type="domain" description="YknX-like C-terminal permuted SH3-like" evidence="6">
    <location>
        <begin position="505"/>
        <end position="570"/>
    </location>
</feature>
<feature type="signal peptide" evidence="3">
    <location>
        <begin position="1"/>
        <end position="32"/>
    </location>
</feature>
<feature type="domain" description="Multidrug resistance protein MdtA-like barrel-sandwich hybrid" evidence="4">
    <location>
        <begin position="75"/>
        <end position="410"/>
    </location>
</feature>